<sequence>MTANIDIIRATYEGETSEENGRQLAQHLAPDARWVEAAGFPYAGEYIGFDAIKTGVFARLAEEWENYRFLPERYLGDGDTVVVIGEYRGRYRATGKAFQARVCHLWQLKDQQIVQFEQVVDSVPVRNAMQP</sequence>
<dbReference type="InterPro" id="IPR032710">
    <property type="entry name" value="NTF2-like_dom_sf"/>
</dbReference>
<dbReference type="PANTHER" id="PTHR41252:SF1">
    <property type="entry name" value="BLR2505 PROTEIN"/>
    <property type="match status" value="1"/>
</dbReference>
<dbReference type="InterPro" id="IPR037401">
    <property type="entry name" value="SnoaL-like"/>
</dbReference>
<reference evidence="2 3" key="1">
    <citation type="submission" date="2023-10" db="EMBL/GenBank/DDBJ databases">
        <title>Characteristics and mechanism of a salt-tolerant marine origin heterotrophic nitrifying- aerobic denitrifying bacteria Marinobacter xestospongiae HN1.</title>
        <authorList>
            <person name="Qi R."/>
        </authorList>
    </citation>
    <scope>NUCLEOTIDE SEQUENCE [LARGE SCALE GENOMIC DNA]</scope>
    <source>
        <strain evidence="2 3">HN1</strain>
    </source>
</reference>
<evidence type="ECO:0000313" key="3">
    <source>
        <dbReference type="Proteomes" id="UP001269819"/>
    </source>
</evidence>
<dbReference type="Pfam" id="PF12680">
    <property type="entry name" value="SnoaL_2"/>
    <property type="match status" value="1"/>
</dbReference>
<dbReference type="Proteomes" id="UP001269819">
    <property type="component" value="Unassembled WGS sequence"/>
</dbReference>
<dbReference type="EMBL" id="JAWIIJ010000019">
    <property type="protein sequence ID" value="MDV2080773.1"/>
    <property type="molecule type" value="Genomic_DNA"/>
</dbReference>
<feature type="domain" description="SnoaL-like" evidence="1">
    <location>
        <begin position="10"/>
        <end position="115"/>
    </location>
</feature>
<dbReference type="PANTHER" id="PTHR41252">
    <property type="entry name" value="BLR2505 PROTEIN"/>
    <property type="match status" value="1"/>
</dbReference>
<keyword evidence="3" id="KW-1185">Reference proteome</keyword>
<comment type="caution">
    <text evidence="2">The sequence shown here is derived from an EMBL/GenBank/DDBJ whole genome shotgun (WGS) entry which is preliminary data.</text>
</comment>
<accession>A0ABU3W2J2</accession>
<evidence type="ECO:0000313" key="2">
    <source>
        <dbReference type="EMBL" id="MDV2080773.1"/>
    </source>
</evidence>
<protein>
    <submittedName>
        <fullName evidence="2">Nuclear transport factor 2 family protein</fullName>
    </submittedName>
</protein>
<evidence type="ECO:0000259" key="1">
    <source>
        <dbReference type="Pfam" id="PF12680"/>
    </source>
</evidence>
<dbReference type="RefSeq" id="WP_316975132.1">
    <property type="nucleotide sequence ID" value="NZ_JAWIIJ010000019.1"/>
</dbReference>
<gene>
    <name evidence="2" type="ORF">RYS15_18970</name>
</gene>
<proteinExistence type="predicted"/>
<dbReference type="Gene3D" id="3.10.450.50">
    <property type="match status" value="1"/>
</dbReference>
<dbReference type="SUPFAM" id="SSF54427">
    <property type="entry name" value="NTF2-like"/>
    <property type="match status" value="1"/>
</dbReference>
<name>A0ABU3W2J2_9GAMM</name>
<organism evidence="2 3">
    <name type="scientific">Marinobacter xestospongiae</name>
    <dbReference type="NCBI Taxonomy" id="994319"/>
    <lineage>
        <taxon>Bacteria</taxon>
        <taxon>Pseudomonadati</taxon>
        <taxon>Pseudomonadota</taxon>
        <taxon>Gammaproteobacteria</taxon>
        <taxon>Pseudomonadales</taxon>
        <taxon>Marinobacteraceae</taxon>
        <taxon>Marinobacter</taxon>
    </lineage>
</organism>